<evidence type="ECO:0000256" key="2">
    <source>
        <dbReference type="ARBA" id="ARBA00023002"/>
    </source>
</evidence>
<dbReference type="PANTHER" id="PTHR22604:SF105">
    <property type="entry name" value="TRANS-1,2-DIHYDROBENZENE-1,2-DIOL DEHYDROGENASE"/>
    <property type="match status" value="1"/>
</dbReference>
<proteinExistence type="inferred from homology"/>
<dbReference type="InterPro" id="IPR036291">
    <property type="entry name" value="NAD(P)-bd_dom_sf"/>
</dbReference>
<keyword evidence="2" id="KW-0560">Oxidoreductase</keyword>
<dbReference type="GO" id="GO:0000166">
    <property type="term" value="F:nucleotide binding"/>
    <property type="evidence" value="ECO:0007669"/>
    <property type="project" value="InterPro"/>
</dbReference>
<feature type="domain" description="Gfo/Idh/MocA-like oxidoreductase N-terminal" evidence="3">
    <location>
        <begin position="4"/>
        <end position="120"/>
    </location>
</feature>
<comment type="caution">
    <text evidence="5">The sequence shown here is derived from an EMBL/GenBank/DDBJ whole genome shotgun (WGS) entry which is preliminary data.</text>
</comment>
<dbReference type="Gene3D" id="3.30.360.10">
    <property type="entry name" value="Dihydrodipicolinate Reductase, domain 2"/>
    <property type="match status" value="1"/>
</dbReference>
<dbReference type="Gene3D" id="3.40.50.720">
    <property type="entry name" value="NAD(P)-binding Rossmann-like Domain"/>
    <property type="match status" value="1"/>
</dbReference>
<evidence type="ECO:0000259" key="3">
    <source>
        <dbReference type="Pfam" id="PF01408"/>
    </source>
</evidence>
<dbReference type="InterPro" id="IPR055170">
    <property type="entry name" value="GFO_IDH_MocA-like_dom"/>
</dbReference>
<dbReference type="InterPro" id="IPR050984">
    <property type="entry name" value="Gfo/Idh/MocA_domain"/>
</dbReference>
<dbReference type="PANTHER" id="PTHR22604">
    <property type="entry name" value="OXIDOREDUCTASES"/>
    <property type="match status" value="1"/>
</dbReference>
<sequence>MEKVRWGFLGAGSIANRLGEGLMQVDDAELLAVGSRTADRRQALAERFDVPRQYATYEELVQDPDIDVVYIATPHNLHREHSILALEAGKPVLCEKPFAINVAEAAEIIAVARQRNLFLMEAMWTRYLPVPSEIKRMIDDGVIGQLTMMVGDFGFRGARSARSRLNEPALGGGALLDIGMYPVSFAAYLFGGSPTRIETLGHLEGGIDERSGILLGYPDGGLAVCYSSIRDNTPQECLLFGSGGEIRMPTPWWLTDHFHLKVDGEDWRRVEPGLIGKGFAHEVMEVNRCLKAGLLESPDMTWSHTMGVMTTLDTIRAQWGLRYPME</sequence>
<name>A0A6B1DTC7_9CHLR</name>
<feature type="domain" description="GFO/IDH/MocA-like oxidoreductase" evidence="4">
    <location>
        <begin position="133"/>
        <end position="247"/>
    </location>
</feature>
<evidence type="ECO:0000256" key="1">
    <source>
        <dbReference type="ARBA" id="ARBA00010928"/>
    </source>
</evidence>
<comment type="similarity">
    <text evidence="1">Belongs to the Gfo/Idh/MocA family.</text>
</comment>
<dbReference type="EMBL" id="VXPY01000084">
    <property type="protein sequence ID" value="MYD90959.1"/>
    <property type="molecule type" value="Genomic_DNA"/>
</dbReference>
<protein>
    <submittedName>
        <fullName evidence="5">Gfo/Idh/MocA family oxidoreductase</fullName>
    </submittedName>
</protein>
<dbReference type="AlphaFoldDB" id="A0A6B1DTC7"/>
<accession>A0A6B1DTC7</accession>
<dbReference type="Pfam" id="PF01408">
    <property type="entry name" value="GFO_IDH_MocA"/>
    <property type="match status" value="1"/>
</dbReference>
<dbReference type="InterPro" id="IPR000683">
    <property type="entry name" value="Gfo/Idh/MocA-like_OxRdtase_N"/>
</dbReference>
<reference evidence="5" key="1">
    <citation type="submission" date="2019-09" db="EMBL/GenBank/DDBJ databases">
        <title>Characterisation of the sponge microbiome using genome-centric metagenomics.</title>
        <authorList>
            <person name="Engelberts J.P."/>
            <person name="Robbins S.J."/>
            <person name="De Goeij J.M."/>
            <person name="Aranda M."/>
            <person name="Bell S.C."/>
            <person name="Webster N.S."/>
        </authorList>
    </citation>
    <scope>NUCLEOTIDE SEQUENCE</scope>
    <source>
        <strain evidence="5">SB0662_bin_9</strain>
    </source>
</reference>
<dbReference type="Pfam" id="PF22725">
    <property type="entry name" value="GFO_IDH_MocA_C3"/>
    <property type="match status" value="1"/>
</dbReference>
<evidence type="ECO:0000259" key="4">
    <source>
        <dbReference type="Pfam" id="PF22725"/>
    </source>
</evidence>
<evidence type="ECO:0000313" key="5">
    <source>
        <dbReference type="EMBL" id="MYD90959.1"/>
    </source>
</evidence>
<dbReference type="GO" id="GO:0016491">
    <property type="term" value="F:oxidoreductase activity"/>
    <property type="evidence" value="ECO:0007669"/>
    <property type="project" value="UniProtKB-KW"/>
</dbReference>
<dbReference type="SUPFAM" id="SSF55347">
    <property type="entry name" value="Glyceraldehyde-3-phosphate dehydrogenase-like, C-terminal domain"/>
    <property type="match status" value="1"/>
</dbReference>
<gene>
    <name evidence="5" type="ORF">F4Y08_11605</name>
</gene>
<organism evidence="5">
    <name type="scientific">Caldilineaceae bacterium SB0662_bin_9</name>
    <dbReference type="NCBI Taxonomy" id="2605258"/>
    <lineage>
        <taxon>Bacteria</taxon>
        <taxon>Bacillati</taxon>
        <taxon>Chloroflexota</taxon>
        <taxon>Caldilineae</taxon>
        <taxon>Caldilineales</taxon>
        <taxon>Caldilineaceae</taxon>
    </lineage>
</organism>
<dbReference type="SUPFAM" id="SSF51735">
    <property type="entry name" value="NAD(P)-binding Rossmann-fold domains"/>
    <property type="match status" value="1"/>
</dbReference>